<keyword evidence="2" id="KW-0378">Hydrolase</keyword>
<protein>
    <submittedName>
        <fullName evidence="4">Exou protein</fullName>
    </submittedName>
</protein>
<feature type="short sequence motif" description="DGA/G" evidence="2">
    <location>
        <begin position="239"/>
        <end position="241"/>
    </location>
</feature>
<dbReference type="PANTHER" id="PTHR46394:SF1">
    <property type="entry name" value="PNPLA DOMAIN-CONTAINING PROTEIN"/>
    <property type="match status" value="1"/>
</dbReference>
<feature type="short sequence motif" description="GXGXXG" evidence="2">
    <location>
        <begin position="13"/>
        <end position="18"/>
    </location>
</feature>
<feature type="domain" description="PNPLA" evidence="3">
    <location>
        <begin position="9"/>
        <end position="252"/>
    </location>
</feature>
<dbReference type="Pfam" id="PF20848">
    <property type="entry name" value="ExoU_mid_dom"/>
    <property type="match status" value="1"/>
</dbReference>
<dbReference type="EMBL" id="CP012831">
    <property type="protein sequence ID" value="ALI11056.1"/>
    <property type="molecule type" value="Genomic_DNA"/>
</dbReference>
<keyword evidence="2" id="KW-0442">Lipid degradation</keyword>
<reference evidence="5" key="1">
    <citation type="submission" date="2015-09" db="EMBL/GenBank/DDBJ databases">
        <title>Whole genome sequence of Pseudomonas fluorescens FW300-N2C3.</title>
        <authorList>
            <person name="Ray J."/>
            <person name="Melnyk R."/>
            <person name="Deutschbauer A."/>
        </authorList>
    </citation>
    <scope>NUCLEOTIDE SEQUENCE [LARGE SCALE GENOMIC DNA]</scope>
    <source>
        <strain evidence="5">FW300-N2C3</strain>
    </source>
</reference>
<organism evidence="4 5">
    <name type="scientific">Pseudomonas fluorescens</name>
    <dbReference type="NCBI Taxonomy" id="294"/>
    <lineage>
        <taxon>Bacteria</taxon>
        <taxon>Pseudomonadati</taxon>
        <taxon>Pseudomonadota</taxon>
        <taxon>Gammaproteobacteria</taxon>
        <taxon>Pseudomonadales</taxon>
        <taxon>Pseudomonadaceae</taxon>
        <taxon>Pseudomonas</taxon>
    </lineage>
</organism>
<dbReference type="Proteomes" id="UP000059425">
    <property type="component" value="Chromosome"/>
</dbReference>
<dbReference type="PANTHER" id="PTHR46394">
    <property type="entry name" value="ANNEXIN"/>
    <property type="match status" value="1"/>
</dbReference>
<gene>
    <name evidence="4" type="ORF">AO356_13625</name>
</gene>
<dbReference type="InterPro" id="IPR016035">
    <property type="entry name" value="Acyl_Trfase/lysoPLipase"/>
</dbReference>
<evidence type="ECO:0000259" key="3">
    <source>
        <dbReference type="PROSITE" id="PS51635"/>
    </source>
</evidence>
<evidence type="ECO:0000313" key="4">
    <source>
        <dbReference type="EMBL" id="ALI11056.1"/>
    </source>
</evidence>
<dbReference type="Gene3D" id="3.40.1090.10">
    <property type="entry name" value="Cytosolic phospholipase A2 catalytic domain"/>
    <property type="match status" value="2"/>
</dbReference>
<dbReference type="InterPro" id="IPR049155">
    <property type="entry name" value="ExoU_mid_dom"/>
</dbReference>
<evidence type="ECO:0000313" key="5">
    <source>
        <dbReference type="Proteomes" id="UP000059425"/>
    </source>
</evidence>
<evidence type="ECO:0000256" key="1">
    <source>
        <dbReference type="ARBA" id="ARBA00023098"/>
    </source>
</evidence>
<dbReference type="GO" id="GO:0016787">
    <property type="term" value="F:hydrolase activity"/>
    <property type="evidence" value="ECO:0007669"/>
    <property type="project" value="UniProtKB-UniRule"/>
</dbReference>
<dbReference type="Gene3D" id="1.20.1050.100">
    <property type="match status" value="1"/>
</dbReference>
<dbReference type="PROSITE" id="PS51635">
    <property type="entry name" value="PNPLA"/>
    <property type="match status" value="1"/>
</dbReference>
<feature type="active site" description="Proton acceptor" evidence="2">
    <location>
        <position position="239"/>
    </location>
</feature>
<evidence type="ECO:0000256" key="2">
    <source>
        <dbReference type="PROSITE-ProRule" id="PRU01161"/>
    </source>
</evidence>
<dbReference type="GO" id="GO:0016042">
    <property type="term" value="P:lipid catabolic process"/>
    <property type="evidence" value="ECO:0007669"/>
    <property type="project" value="UniProtKB-UniRule"/>
</dbReference>
<feature type="short sequence motif" description="GXSXG" evidence="2">
    <location>
        <begin position="42"/>
        <end position="46"/>
    </location>
</feature>
<proteinExistence type="predicted"/>
<reference evidence="4 5" key="2">
    <citation type="journal article" date="2018" name="Nature">
        <title>Mutant phenotypes for thousands of bacterial genes of unknown function.</title>
        <authorList>
            <person name="Price M.N."/>
            <person name="Wetmore K.M."/>
            <person name="Waters R.J."/>
            <person name="Callaghan M."/>
            <person name="Ray J."/>
            <person name="Liu H."/>
            <person name="Kuehl J.V."/>
            <person name="Melnyk R.A."/>
            <person name="Lamson J.S."/>
            <person name="Suh Y."/>
            <person name="Carlson H.K."/>
            <person name="Esquivel Z."/>
            <person name="Sadeeshkumar H."/>
            <person name="Chakraborty R."/>
            <person name="Zane G.M."/>
            <person name="Rubin B.E."/>
            <person name="Wall J.D."/>
            <person name="Visel A."/>
            <person name="Bristow J."/>
            <person name="Blow M.J."/>
            <person name="Arkin A.P."/>
            <person name="Deutschbauer A.M."/>
        </authorList>
    </citation>
    <scope>NUCLEOTIDE SEQUENCE [LARGE SCALE GENOMIC DNA]</scope>
    <source>
        <strain evidence="4 5">FW300-N2C3</strain>
    </source>
</reference>
<dbReference type="Pfam" id="PF01734">
    <property type="entry name" value="Patatin"/>
    <property type="match status" value="1"/>
</dbReference>
<sequence length="593" mass="64295">MNRPPITELVLSGGGAKGVAYSGFVDTLETNGIMDNIRTISGSSAGAISAALLASGMNHAGFDRISDDIPLISLLDSTNATVQKIQNGLSKLGEKLEKLPLAQLLCDLLPRLGSKGMPLEKLIREEACTSLLQRCKEHPEPLSEDAQQAVANVERNQYVTFADLAVLSKEVPQIKSVEITGTAMFEEGTQLVVFSADLTPDMDIAVAAHISASLPVVFSQPTLQGQPFQAVGTTTAFADGGILNNTPVPAIYNPATSMSPIPDGEPLILVFEAQESAQESPRGTGISALIDRVLKAPHTASSAWNAEQLKPFADKTVVVPLITDKGNYSGLVSGTINFSMSKETKNHLQEELRKAVQTHVDERNTTQQTFSFASVEDALLALSDKDFEPLSIELEGDEACAEVIAFRRHTLLALTQLKEAIQAANETSSKLEPTSQMQSAIWALDQLADQPGKLDWLAKRLNHGNDPDFMQFLQAAAEWDSGATGAISEVTRHAVEQMHLHDIGTRIHNVVQNVLNPARFIGGQPDANIKLIKGVIRDLQDVQDPKASKNSLEQKIAFNNSLERVIANYRSRYTGMLDPESTTRKTLRNMQFK</sequence>
<accession>A0A0N9WF18</accession>
<dbReference type="InterPro" id="IPR002641">
    <property type="entry name" value="PNPLA_dom"/>
</dbReference>
<dbReference type="InterPro" id="IPR052580">
    <property type="entry name" value="Lipid_Hydrolase"/>
</dbReference>
<feature type="active site" description="Nucleophile" evidence="2">
    <location>
        <position position="44"/>
    </location>
</feature>
<dbReference type="SUPFAM" id="SSF52151">
    <property type="entry name" value="FabD/lysophospholipase-like"/>
    <property type="match status" value="1"/>
</dbReference>
<name>A0A0N9WF18_PSEFL</name>
<keyword evidence="1 2" id="KW-0443">Lipid metabolism</keyword>
<dbReference type="AlphaFoldDB" id="A0A0N9WF18"/>